<comment type="caution">
    <text evidence="11">The sequence shown here is derived from an EMBL/GenBank/DDBJ whole genome shotgun (WGS) entry which is preliminary data.</text>
</comment>
<name>A0A4P9VJ76_9GAMM</name>
<evidence type="ECO:0000259" key="10">
    <source>
        <dbReference type="PROSITE" id="PS51371"/>
    </source>
</evidence>
<dbReference type="FunFam" id="3.10.580.10:FF:000002">
    <property type="entry name" value="Magnesium/cobalt efflux protein CorC"/>
    <property type="match status" value="1"/>
</dbReference>
<evidence type="ECO:0000256" key="7">
    <source>
        <dbReference type="ARBA" id="ARBA00037273"/>
    </source>
</evidence>
<dbReference type="Pfam" id="PF00571">
    <property type="entry name" value="CBS"/>
    <property type="match status" value="2"/>
</dbReference>
<dbReference type="SUPFAM" id="SSF56176">
    <property type="entry name" value="FAD-binding/transporter-associated domain-like"/>
    <property type="match status" value="1"/>
</dbReference>
<dbReference type="PROSITE" id="PS51371">
    <property type="entry name" value="CBS"/>
    <property type="match status" value="2"/>
</dbReference>
<organism evidence="11 12">
    <name type="scientific">Zooshikella ganghwensis</name>
    <dbReference type="NCBI Taxonomy" id="202772"/>
    <lineage>
        <taxon>Bacteria</taxon>
        <taxon>Pseudomonadati</taxon>
        <taxon>Pseudomonadota</taxon>
        <taxon>Gammaproteobacteria</taxon>
        <taxon>Oceanospirillales</taxon>
        <taxon>Zooshikellaceae</taxon>
        <taxon>Zooshikella</taxon>
    </lineage>
</organism>
<dbReference type="InterPro" id="IPR000644">
    <property type="entry name" value="CBS_dom"/>
</dbReference>
<dbReference type="InterPro" id="IPR054115">
    <property type="entry name" value="CorC_N"/>
</dbReference>
<evidence type="ECO:0000256" key="9">
    <source>
        <dbReference type="PROSITE-ProRule" id="PRU00703"/>
    </source>
</evidence>
<keyword evidence="4" id="KW-0460">Magnesium</keyword>
<dbReference type="EMBL" id="NDXW01000001">
    <property type="protein sequence ID" value="RDH42636.1"/>
    <property type="molecule type" value="Genomic_DNA"/>
</dbReference>
<accession>A0A4P9VJ76</accession>
<dbReference type="PANTHER" id="PTHR22777:SF27">
    <property type="entry name" value="MAGNESIUM AND COBALT EFFLUX PROTEIN CORC"/>
    <property type="match status" value="1"/>
</dbReference>
<protein>
    <recommendedName>
        <fullName evidence="8">Magnesium and cobalt efflux protein CorC</fullName>
    </recommendedName>
</protein>
<dbReference type="InterPro" id="IPR016169">
    <property type="entry name" value="FAD-bd_PCMH_sub2"/>
</dbReference>
<dbReference type="Pfam" id="PF03471">
    <property type="entry name" value="CorC_HlyC"/>
    <property type="match status" value="1"/>
</dbReference>
<dbReference type="Gene3D" id="3.30.465.10">
    <property type="match status" value="1"/>
</dbReference>
<evidence type="ECO:0000313" key="11">
    <source>
        <dbReference type="EMBL" id="RDH42636.1"/>
    </source>
</evidence>
<comment type="function">
    <text evidence="7">Plays a role in the transport of magnesium and cobalt ions.</text>
</comment>
<dbReference type="RefSeq" id="WP_027707689.1">
    <property type="nucleotide sequence ID" value="NZ_JAEVHG010000020.1"/>
</dbReference>
<dbReference type="GO" id="GO:0050660">
    <property type="term" value="F:flavin adenine dinucleotide binding"/>
    <property type="evidence" value="ECO:0007669"/>
    <property type="project" value="InterPro"/>
</dbReference>
<gene>
    <name evidence="11" type="ORF">B9G39_03790</name>
</gene>
<evidence type="ECO:0000256" key="8">
    <source>
        <dbReference type="ARBA" id="ARBA00040729"/>
    </source>
</evidence>
<evidence type="ECO:0000256" key="2">
    <source>
        <dbReference type="ARBA" id="ARBA00022448"/>
    </source>
</evidence>
<dbReference type="InterPro" id="IPR036318">
    <property type="entry name" value="FAD-bd_PCMH-like_sf"/>
</dbReference>
<keyword evidence="5 9" id="KW-0129">CBS domain</keyword>
<comment type="similarity">
    <text evidence="1">Belongs to the UPF0053 family.</text>
</comment>
<evidence type="ECO:0000256" key="1">
    <source>
        <dbReference type="ARBA" id="ARBA00006337"/>
    </source>
</evidence>
<proteinExistence type="inferred from homology"/>
<dbReference type="SUPFAM" id="SSF54631">
    <property type="entry name" value="CBS-domain pair"/>
    <property type="match status" value="1"/>
</dbReference>
<dbReference type="SMART" id="SM01091">
    <property type="entry name" value="CorC_HlyC"/>
    <property type="match status" value="1"/>
</dbReference>
<keyword evidence="12" id="KW-1185">Reference proteome</keyword>
<evidence type="ECO:0000256" key="5">
    <source>
        <dbReference type="ARBA" id="ARBA00023122"/>
    </source>
</evidence>
<dbReference type="PANTHER" id="PTHR22777">
    <property type="entry name" value="HEMOLYSIN-RELATED"/>
    <property type="match status" value="1"/>
</dbReference>
<dbReference type="Gene3D" id="3.10.580.10">
    <property type="entry name" value="CBS-domain"/>
    <property type="match status" value="1"/>
</dbReference>
<keyword evidence="2" id="KW-0813">Transport</keyword>
<keyword evidence="3" id="KW-0677">Repeat</keyword>
<reference evidence="11 12" key="1">
    <citation type="submission" date="2017-04" db="EMBL/GenBank/DDBJ databases">
        <title>Draft genome sequence of Zooshikella ganghwensis VG4 isolated from Red Sea sediments.</title>
        <authorList>
            <person name="Rehman Z."/>
            <person name="Alam I."/>
            <person name="Kamau A."/>
            <person name="Bajic V."/>
            <person name="Leiknes T."/>
        </authorList>
    </citation>
    <scope>NUCLEOTIDE SEQUENCE [LARGE SCALE GENOMIC DNA]</scope>
    <source>
        <strain evidence="11 12">VG4</strain>
    </source>
</reference>
<feature type="domain" description="CBS" evidence="10">
    <location>
        <begin position="71"/>
        <end position="131"/>
    </location>
</feature>
<dbReference type="InterPro" id="IPR005170">
    <property type="entry name" value="Transptr-assoc_dom"/>
</dbReference>
<dbReference type="InterPro" id="IPR044751">
    <property type="entry name" value="Ion_transp-like_CBS"/>
</dbReference>
<dbReference type="GO" id="GO:0005886">
    <property type="term" value="C:plasma membrane"/>
    <property type="evidence" value="ECO:0007669"/>
    <property type="project" value="TreeGrafter"/>
</dbReference>
<evidence type="ECO:0000313" key="12">
    <source>
        <dbReference type="Proteomes" id="UP000257039"/>
    </source>
</evidence>
<dbReference type="SMART" id="SM00116">
    <property type="entry name" value="CBS"/>
    <property type="match status" value="2"/>
</dbReference>
<sequence>MSDDRSSVNGTASAKTWLEKLTQAFSGDPKNRTELLDQLREAQSNQVLDPESLSIIEGAMQVSEMQVREIMIPRAQMECVELSQPPIEFIPQIIKTAHSRYPVIGENKDEVIGILLAKDLLSLALKDLQDTKDQFCLKDILRPATFVPESKRLIVLLNEFRTNRNHMAIVVDEYGGVSGLVTIEDVLEQIVGDIEDEHDVEEDYYIKQLNENNFIVKALTPIEDFNEHFQSQFSDKDYDTIGGIVMQNFGHLPKRSESVTIEGFEFQVLNADNRRIRLLRVTPV</sequence>
<dbReference type="AlphaFoldDB" id="A0A4P9VJ76"/>
<keyword evidence="6" id="KW-0170">Cobalt</keyword>
<dbReference type="CDD" id="cd04590">
    <property type="entry name" value="CBS_pair_CorC_HlyC_assoc"/>
    <property type="match status" value="1"/>
</dbReference>
<feature type="domain" description="CBS" evidence="10">
    <location>
        <begin position="140"/>
        <end position="200"/>
    </location>
</feature>
<evidence type="ECO:0000256" key="6">
    <source>
        <dbReference type="ARBA" id="ARBA00023285"/>
    </source>
</evidence>
<dbReference type="InterPro" id="IPR046342">
    <property type="entry name" value="CBS_dom_sf"/>
</dbReference>
<dbReference type="Proteomes" id="UP000257039">
    <property type="component" value="Unassembled WGS sequence"/>
</dbReference>
<dbReference type="Pfam" id="PF21917">
    <property type="entry name" value="NMB0537_N"/>
    <property type="match status" value="1"/>
</dbReference>
<evidence type="ECO:0000256" key="4">
    <source>
        <dbReference type="ARBA" id="ARBA00022842"/>
    </source>
</evidence>
<evidence type="ECO:0000256" key="3">
    <source>
        <dbReference type="ARBA" id="ARBA00022737"/>
    </source>
</evidence>